<evidence type="ECO:0000256" key="1">
    <source>
        <dbReference type="SAM" id="SignalP"/>
    </source>
</evidence>
<reference evidence="2 3" key="1">
    <citation type="submission" date="2023-03" db="EMBL/GenBank/DDBJ databases">
        <title>Complete genome sequences of several Auritidibacter ignavus strains isolated from ear infections.</title>
        <authorList>
            <person name="Baehr T."/>
            <person name="Baumhoegger A.M."/>
        </authorList>
    </citation>
    <scope>NUCLEOTIDE SEQUENCE [LARGE SCALE GENOMIC DNA]</scope>
    <source>
        <strain evidence="2 3">BABAE-6</strain>
    </source>
</reference>
<dbReference type="Proteomes" id="UP001224674">
    <property type="component" value="Chromosome"/>
</dbReference>
<accession>A0AAJ6DBT4</accession>
<evidence type="ECO:0000313" key="2">
    <source>
        <dbReference type="EMBL" id="WGH92759.1"/>
    </source>
</evidence>
<feature type="chain" id="PRO_5042518412" description="DUF732 domain-containing protein" evidence="1">
    <location>
        <begin position="28"/>
        <end position="128"/>
    </location>
</feature>
<feature type="signal peptide" evidence="1">
    <location>
        <begin position="1"/>
        <end position="27"/>
    </location>
</feature>
<keyword evidence="3" id="KW-1185">Reference proteome</keyword>
<protein>
    <recommendedName>
        <fullName evidence="4">DUF732 domain-containing protein</fullName>
    </recommendedName>
</protein>
<dbReference type="EMBL" id="CP122566">
    <property type="protein sequence ID" value="WGH92759.1"/>
    <property type="molecule type" value="Genomic_DNA"/>
</dbReference>
<dbReference type="RefSeq" id="WP_279673251.1">
    <property type="nucleotide sequence ID" value="NZ_CP122562.1"/>
</dbReference>
<dbReference type="AlphaFoldDB" id="A0AAJ6DBT4"/>
<proteinExistence type="predicted"/>
<organism evidence="2 3">
    <name type="scientific">Auritidibacter ignavus</name>
    <dbReference type="NCBI Taxonomy" id="678932"/>
    <lineage>
        <taxon>Bacteria</taxon>
        <taxon>Bacillati</taxon>
        <taxon>Actinomycetota</taxon>
        <taxon>Actinomycetes</taxon>
        <taxon>Micrococcales</taxon>
        <taxon>Micrococcaceae</taxon>
        <taxon>Auritidibacter</taxon>
    </lineage>
</organism>
<gene>
    <name evidence="2" type="ORF">QDX21_10700</name>
</gene>
<sequence>MRIIKMGASALAAAALTVGLVAPGANASEVEEQSVDLAAVESVSEVKTAYEITLDDAEAASKESPLSDEEAEEIADAEIPAAIVYAARHCLTGIGLNSTQITRMAELGSTTDILQAFGFAAVRCVMGR</sequence>
<evidence type="ECO:0000313" key="3">
    <source>
        <dbReference type="Proteomes" id="UP001224674"/>
    </source>
</evidence>
<name>A0AAJ6DBT4_9MICC</name>
<keyword evidence="1" id="KW-0732">Signal</keyword>
<evidence type="ECO:0008006" key="4">
    <source>
        <dbReference type="Google" id="ProtNLM"/>
    </source>
</evidence>